<dbReference type="AlphaFoldDB" id="A0A3M7R4F7"/>
<keyword evidence="2" id="KW-1185">Reference proteome</keyword>
<dbReference type="Proteomes" id="UP000276133">
    <property type="component" value="Unassembled WGS sequence"/>
</dbReference>
<accession>A0A3M7R4F7</accession>
<evidence type="ECO:0000313" key="1">
    <source>
        <dbReference type="EMBL" id="RNA18477.1"/>
    </source>
</evidence>
<dbReference type="EMBL" id="REGN01004239">
    <property type="protein sequence ID" value="RNA18477.1"/>
    <property type="molecule type" value="Genomic_DNA"/>
</dbReference>
<sequence>MQFSGMVSKIFFDKFYTTLALIFNSIKTSKILFSNPLGFIFPRIIKPQQYLNKNHPVNSYEFNRDYIYFFNYAGLYLIAETIK</sequence>
<proteinExistence type="predicted"/>
<reference evidence="1 2" key="1">
    <citation type="journal article" date="2018" name="Sci. Rep.">
        <title>Genomic signatures of local adaptation to the degree of environmental predictability in rotifers.</title>
        <authorList>
            <person name="Franch-Gras L."/>
            <person name="Hahn C."/>
            <person name="Garcia-Roger E.M."/>
            <person name="Carmona M.J."/>
            <person name="Serra M."/>
            <person name="Gomez A."/>
        </authorList>
    </citation>
    <scope>NUCLEOTIDE SEQUENCE [LARGE SCALE GENOMIC DNA]</scope>
    <source>
        <strain evidence="1">HYR1</strain>
    </source>
</reference>
<gene>
    <name evidence="1" type="ORF">BpHYR1_052164</name>
</gene>
<evidence type="ECO:0000313" key="2">
    <source>
        <dbReference type="Proteomes" id="UP000276133"/>
    </source>
</evidence>
<comment type="caution">
    <text evidence="1">The sequence shown here is derived from an EMBL/GenBank/DDBJ whole genome shotgun (WGS) entry which is preliminary data.</text>
</comment>
<name>A0A3M7R4F7_BRAPC</name>
<protein>
    <submittedName>
        <fullName evidence="1">Uncharacterized protein</fullName>
    </submittedName>
</protein>
<organism evidence="1 2">
    <name type="scientific">Brachionus plicatilis</name>
    <name type="common">Marine rotifer</name>
    <name type="synonym">Brachionus muelleri</name>
    <dbReference type="NCBI Taxonomy" id="10195"/>
    <lineage>
        <taxon>Eukaryota</taxon>
        <taxon>Metazoa</taxon>
        <taxon>Spiralia</taxon>
        <taxon>Gnathifera</taxon>
        <taxon>Rotifera</taxon>
        <taxon>Eurotatoria</taxon>
        <taxon>Monogononta</taxon>
        <taxon>Pseudotrocha</taxon>
        <taxon>Ploima</taxon>
        <taxon>Brachionidae</taxon>
        <taxon>Brachionus</taxon>
    </lineage>
</organism>